<evidence type="ECO:0000313" key="3">
    <source>
        <dbReference type="Proteomes" id="UP000553632"/>
    </source>
</evidence>
<keyword evidence="3" id="KW-1185">Reference proteome</keyword>
<gene>
    <name evidence="2" type="ORF">FOZ63_018177</name>
</gene>
<evidence type="ECO:0000313" key="2">
    <source>
        <dbReference type="EMBL" id="KAF4741789.1"/>
    </source>
</evidence>
<sequence>TYFAQGPPLLPSLYGGKTVDELLDTFVVDTITVGDDGVLRTVHDIDTPQSTFVRLVEAARREREKRIEAGDESARIRIAQPVTAPRNSVGGKGPTVRDNRSSGHRGGKGGVGHPTGKYGQQQHHNRCSAGGSLAGMSQLVLFHRGD</sequence>
<dbReference type="AlphaFoldDB" id="A0A7J6T949"/>
<dbReference type="EMBL" id="JABANO010012449">
    <property type="protein sequence ID" value="KAF4741789.1"/>
    <property type="molecule type" value="Genomic_DNA"/>
</dbReference>
<dbReference type="OMA" id="HHNRCSA"/>
<evidence type="ECO:0000256" key="1">
    <source>
        <dbReference type="SAM" id="MobiDB-lite"/>
    </source>
</evidence>
<dbReference type="Proteomes" id="UP000553632">
    <property type="component" value="Unassembled WGS sequence"/>
</dbReference>
<name>A0A7J6T949_PEROL</name>
<accession>A0A7J6T949</accession>
<protein>
    <submittedName>
        <fullName evidence="2">Uncharacterized protein</fullName>
    </submittedName>
</protein>
<proteinExistence type="predicted"/>
<reference evidence="2 3" key="1">
    <citation type="submission" date="2020-04" db="EMBL/GenBank/DDBJ databases">
        <title>Perkinsus olseni comparative genomics.</title>
        <authorList>
            <person name="Bogema D.R."/>
        </authorList>
    </citation>
    <scope>NUCLEOTIDE SEQUENCE [LARGE SCALE GENOMIC DNA]</scope>
    <source>
        <strain evidence="2 3">ATCC PRA-207</strain>
    </source>
</reference>
<comment type="caution">
    <text evidence="2">The sequence shown here is derived from an EMBL/GenBank/DDBJ whole genome shotgun (WGS) entry which is preliminary data.</text>
</comment>
<feature type="region of interest" description="Disordered" evidence="1">
    <location>
        <begin position="80"/>
        <end position="127"/>
    </location>
</feature>
<organism evidence="2 3">
    <name type="scientific">Perkinsus olseni</name>
    <name type="common">Perkinsus atlanticus</name>
    <dbReference type="NCBI Taxonomy" id="32597"/>
    <lineage>
        <taxon>Eukaryota</taxon>
        <taxon>Sar</taxon>
        <taxon>Alveolata</taxon>
        <taxon>Perkinsozoa</taxon>
        <taxon>Perkinsea</taxon>
        <taxon>Perkinsida</taxon>
        <taxon>Perkinsidae</taxon>
        <taxon>Perkinsus</taxon>
    </lineage>
</organism>
<feature type="non-terminal residue" evidence="2">
    <location>
        <position position="1"/>
    </location>
</feature>